<accession>A0A4S3M2C1</accession>
<dbReference type="PANTHER" id="PTHR10199:SF119">
    <property type="entry name" value="RE20510P"/>
    <property type="match status" value="1"/>
</dbReference>
<dbReference type="GO" id="GO:0007155">
    <property type="term" value="P:cell adhesion"/>
    <property type="evidence" value="ECO:0007669"/>
    <property type="project" value="InterPro"/>
</dbReference>
<name>A0A4S3M2C1_9FLAO</name>
<dbReference type="AlphaFoldDB" id="A0A4S3M2C1"/>
<feature type="compositionally biased region" description="Polar residues" evidence="3">
    <location>
        <begin position="92"/>
        <end position="103"/>
    </location>
</feature>
<organism evidence="5 6">
    <name type="scientific">Robertkochia marina</name>
    <dbReference type="NCBI Taxonomy" id="1227945"/>
    <lineage>
        <taxon>Bacteria</taxon>
        <taxon>Pseudomonadati</taxon>
        <taxon>Bacteroidota</taxon>
        <taxon>Flavobacteriia</taxon>
        <taxon>Flavobacteriales</taxon>
        <taxon>Flavobacteriaceae</taxon>
        <taxon>Robertkochia</taxon>
    </lineage>
</organism>
<feature type="compositionally biased region" description="Acidic residues" evidence="3">
    <location>
        <begin position="47"/>
        <end position="58"/>
    </location>
</feature>
<protein>
    <recommendedName>
        <fullName evidence="7">DUF1566 domain-containing protein</fullName>
    </recommendedName>
</protein>
<evidence type="ECO:0000313" key="5">
    <source>
        <dbReference type="EMBL" id="THD67749.1"/>
    </source>
</evidence>
<keyword evidence="1 4" id="KW-0732">Signal</keyword>
<evidence type="ECO:0000256" key="4">
    <source>
        <dbReference type="SAM" id="SignalP"/>
    </source>
</evidence>
<dbReference type="InterPro" id="IPR028974">
    <property type="entry name" value="TSP_type-3_rpt"/>
</dbReference>
<dbReference type="PANTHER" id="PTHR10199">
    <property type="entry name" value="THROMBOSPONDIN"/>
    <property type="match status" value="1"/>
</dbReference>
<feature type="signal peptide" evidence="4">
    <location>
        <begin position="1"/>
        <end position="20"/>
    </location>
</feature>
<dbReference type="Proteomes" id="UP000305939">
    <property type="component" value="Unassembled WGS sequence"/>
</dbReference>
<comment type="caution">
    <text evidence="5">The sequence shown here is derived from an EMBL/GenBank/DDBJ whole genome shotgun (WGS) entry which is preliminary data.</text>
</comment>
<dbReference type="GO" id="GO:0005509">
    <property type="term" value="F:calcium ion binding"/>
    <property type="evidence" value="ECO:0007669"/>
    <property type="project" value="InterPro"/>
</dbReference>
<dbReference type="PROSITE" id="PS51257">
    <property type="entry name" value="PROKAR_LIPOPROTEIN"/>
    <property type="match status" value="1"/>
</dbReference>
<evidence type="ECO:0000256" key="2">
    <source>
        <dbReference type="ARBA" id="ARBA00022837"/>
    </source>
</evidence>
<feature type="region of interest" description="Disordered" evidence="3">
    <location>
        <begin position="30"/>
        <end position="170"/>
    </location>
</feature>
<dbReference type="InterPro" id="IPR003367">
    <property type="entry name" value="Thrombospondin_3-like_rpt"/>
</dbReference>
<evidence type="ECO:0000313" key="6">
    <source>
        <dbReference type="Proteomes" id="UP000305939"/>
    </source>
</evidence>
<feature type="compositionally biased region" description="Polar residues" evidence="3">
    <location>
        <begin position="32"/>
        <end position="46"/>
    </location>
</feature>
<proteinExistence type="predicted"/>
<evidence type="ECO:0000256" key="3">
    <source>
        <dbReference type="SAM" id="MobiDB-lite"/>
    </source>
</evidence>
<sequence>MPMKMMLRSLLPFIPVLLFSCGSDLDMDQVSRDLSNPTEQPTSALDSDNDGIPDEEDACPGTPNTESADANGCAPSQKDSDNDGVNDALDTCANTPEGEQTNADGCGPSQLDTDNDGINDLNDECPESPAGENADASGCTPSQKDDDNDGVSNALDTCPDTPENQPVNEQGCHTPAIGEYFQGGYVFYIFQPEDDRYVEGEVHGLIAAPEDLATSDLPWAPEGAAPESPIFNGNTSLNGEINTQYIVDTYGEGTYAAKACYDLELNGYDDWYLGSDFEVYYLCQNLYHAGESPNAYGFGFDHYWTSNELGVLAKKNALEKVMILNFEGIGGSTIYFDICEISEGFRKNSKILATRAIRDF</sequence>
<dbReference type="Gene3D" id="4.10.1080.10">
    <property type="entry name" value="TSP type-3 repeat"/>
    <property type="match status" value="2"/>
</dbReference>
<feature type="chain" id="PRO_5020517173" description="DUF1566 domain-containing protein" evidence="4">
    <location>
        <begin position="21"/>
        <end position="360"/>
    </location>
</feature>
<dbReference type="OrthoDB" id="9765957at2"/>
<evidence type="ECO:0008006" key="7">
    <source>
        <dbReference type="Google" id="ProtNLM"/>
    </source>
</evidence>
<keyword evidence="2" id="KW-0106">Calcium</keyword>
<gene>
    <name evidence="5" type="ORF">E7Z59_08840</name>
</gene>
<feature type="compositionally biased region" description="Acidic residues" evidence="3">
    <location>
        <begin position="113"/>
        <end position="126"/>
    </location>
</feature>
<evidence type="ECO:0000256" key="1">
    <source>
        <dbReference type="ARBA" id="ARBA00022729"/>
    </source>
</evidence>
<dbReference type="EMBL" id="SSMC01000002">
    <property type="protein sequence ID" value="THD67749.1"/>
    <property type="molecule type" value="Genomic_DNA"/>
</dbReference>
<keyword evidence="6" id="KW-1185">Reference proteome</keyword>
<reference evidence="5 6" key="1">
    <citation type="submission" date="2019-04" db="EMBL/GenBank/DDBJ databases">
        <title>Draft genome sequence of Robertkochia marina CC-AMO-30D.</title>
        <authorList>
            <person name="Hameed A."/>
            <person name="Lin S.-Y."/>
            <person name="Shahina M."/>
            <person name="Lai W.-A."/>
            <person name="Young C.-C."/>
        </authorList>
    </citation>
    <scope>NUCLEOTIDE SEQUENCE [LARGE SCALE GENOMIC DNA]</scope>
    <source>
        <strain evidence="5 6">CC-AMO-30D</strain>
    </source>
</reference>
<dbReference type="SUPFAM" id="SSF103647">
    <property type="entry name" value="TSP type-3 repeat"/>
    <property type="match status" value="1"/>
</dbReference>
<dbReference type="Pfam" id="PF02412">
    <property type="entry name" value="TSP_3"/>
    <property type="match status" value="4"/>
</dbReference>